<dbReference type="RefSeq" id="XP_024713207.1">
    <property type="nucleotide sequence ID" value="XM_024858720.1"/>
</dbReference>
<dbReference type="PANTHER" id="PTHR31392:SF1">
    <property type="entry name" value="ALPHA-1,3-MANNOSYLTRANSFERASE MNN1-RELATED"/>
    <property type="match status" value="1"/>
</dbReference>
<evidence type="ECO:0008006" key="14">
    <source>
        <dbReference type="Google" id="ProtNLM"/>
    </source>
</evidence>
<keyword evidence="9" id="KW-0333">Golgi apparatus</keyword>
<name>A0A2P7YNZ0_9ASCO</name>
<sequence>MKSPFAFSGRLHKRGLCLVTVLCILTLVSYHFVDFSVVTQDIKIDYSETGFGINDYYVRDLLHYPKYKYSLTENFQKHVGDWDAFVQKPLAEKCGQFFRFLEKEQPDWELPTLYQEVYDKSCVLKGLFFQRAYEAVQKEKKKAGNPDFETITDKEQEEINDYFNERTNVTHKLETRMADLMTVVRLYGNCYFGNEGSDPDPDIQGHWARRMTPFFHDQLPVFETPDGAILENHFPGARSYKPDDTLIQYYHENMKGKGIVISAATRYTKDITRLIRVLRALNNKLPIQVVYRGDLLNRSKKTLSAAAVAPKEDFLSDRFTDQKLLHKVIPEIDLSDPEKFGSDYPIQHLTFVNIERPMKGQGKHVFSGYNNKLLALMFTSFEEVMLVDADAVPLEEPLSLFASPEFQETGAYFFRDRLLRDSNDWIETNYFSKLMPHQHSTLDLGLGIKPVTDYTMDIPYMRGWRHTQEAGIVLFHRKKHYTANLILLPLALWGEPIKLSIWGDKEMYWLAMAMAGDEHYLWSKYDAASVGELTTDLFRKLYNALAALEVCLTHPGHMLSSGRILWINLGFSFCKKNGYSRDERRFPFSTFQDKEALKDLYQAPLRVRDAVVPPGMPPLRPQGSPVDLTVEVNYKLELKNRKKDVDQIDEVEQIDQYEPQKGWVKSHCCTDYYYCAYSAIENYDNSGTIDNSGSVFSFGAEDRKRYDFLGKVWITGIRNFQSLEVTMPPLSDYPTYEGATPYTLDSLDSIQKLD</sequence>
<evidence type="ECO:0000256" key="5">
    <source>
        <dbReference type="ARBA" id="ARBA00022679"/>
    </source>
</evidence>
<dbReference type="InterPro" id="IPR022751">
    <property type="entry name" value="Alpha_mannosyltransferase"/>
</dbReference>
<comment type="subcellular location">
    <subcellularLocation>
        <location evidence="1">Golgi apparatus membrane</location>
        <topology evidence="1">Single-pass type II membrane protein</topology>
    </subcellularLocation>
</comment>
<evidence type="ECO:0000256" key="3">
    <source>
        <dbReference type="ARBA" id="ARBA00009105"/>
    </source>
</evidence>
<dbReference type="InterPro" id="IPR029044">
    <property type="entry name" value="Nucleotide-diphossugar_trans"/>
</dbReference>
<evidence type="ECO:0000313" key="13">
    <source>
        <dbReference type="Proteomes" id="UP000241107"/>
    </source>
</evidence>
<evidence type="ECO:0000256" key="7">
    <source>
        <dbReference type="ARBA" id="ARBA00022968"/>
    </source>
</evidence>
<keyword evidence="6" id="KW-0812">Transmembrane</keyword>
<comment type="similarity">
    <text evidence="3">Belongs to the MNN1/MNT family.</text>
</comment>
<dbReference type="SUPFAM" id="SSF53448">
    <property type="entry name" value="Nucleotide-diphospho-sugar transferases"/>
    <property type="match status" value="1"/>
</dbReference>
<keyword evidence="8" id="KW-1133">Transmembrane helix</keyword>
<dbReference type="Proteomes" id="UP000241107">
    <property type="component" value="Unassembled WGS sequence"/>
</dbReference>
<evidence type="ECO:0000256" key="9">
    <source>
        <dbReference type="ARBA" id="ARBA00023034"/>
    </source>
</evidence>
<dbReference type="GeneID" id="36566768"/>
<keyword evidence="5" id="KW-0808">Transferase</keyword>
<proteinExistence type="inferred from homology"/>
<evidence type="ECO:0000256" key="8">
    <source>
        <dbReference type="ARBA" id="ARBA00022989"/>
    </source>
</evidence>
<evidence type="ECO:0000256" key="6">
    <source>
        <dbReference type="ARBA" id="ARBA00022692"/>
    </source>
</evidence>
<keyword evidence="7" id="KW-0735">Signal-anchor</keyword>
<evidence type="ECO:0000256" key="10">
    <source>
        <dbReference type="ARBA" id="ARBA00023136"/>
    </source>
</evidence>
<keyword evidence="4" id="KW-0328">Glycosyltransferase</keyword>
<dbReference type="GO" id="GO:0000139">
    <property type="term" value="C:Golgi membrane"/>
    <property type="evidence" value="ECO:0007669"/>
    <property type="project" value="UniProtKB-SubCell"/>
</dbReference>
<organism evidence="12 13">
    <name type="scientific">Candidozyma pseudohaemuli</name>
    <dbReference type="NCBI Taxonomy" id="418784"/>
    <lineage>
        <taxon>Eukaryota</taxon>
        <taxon>Fungi</taxon>
        <taxon>Dikarya</taxon>
        <taxon>Ascomycota</taxon>
        <taxon>Saccharomycotina</taxon>
        <taxon>Pichiomycetes</taxon>
        <taxon>Metschnikowiaceae</taxon>
        <taxon>Candidozyma</taxon>
    </lineage>
</organism>
<dbReference type="PANTHER" id="PTHR31392">
    <property type="entry name" value="ALPHA-1,3-MANNOSYLTRANSFERASE MNN1-RELATED"/>
    <property type="match status" value="1"/>
</dbReference>
<dbReference type="GO" id="GO:0006493">
    <property type="term" value="P:protein O-linked glycosylation"/>
    <property type="evidence" value="ECO:0007669"/>
    <property type="project" value="TreeGrafter"/>
</dbReference>
<gene>
    <name evidence="12" type="ORF">C7M61_003379</name>
</gene>
<evidence type="ECO:0000256" key="1">
    <source>
        <dbReference type="ARBA" id="ARBA00004323"/>
    </source>
</evidence>
<dbReference type="GO" id="GO:0046354">
    <property type="term" value="P:mannan biosynthetic process"/>
    <property type="evidence" value="ECO:0007669"/>
    <property type="project" value="UniProtKB-ARBA"/>
</dbReference>
<evidence type="ECO:0000313" key="12">
    <source>
        <dbReference type="EMBL" id="PSK37672.1"/>
    </source>
</evidence>
<keyword evidence="10" id="KW-0472">Membrane</keyword>
<protein>
    <recommendedName>
        <fullName evidence="14">Alpha-1,3-mannosyltransferase</fullName>
    </recommendedName>
</protein>
<keyword evidence="11" id="KW-0325">Glycoprotein</keyword>
<accession>A0A2P7YNZ0</accession>
<evidence type="ECO:0000256" key="2">
    <source>
        <dbReference type="ARBA" id="ARBA00004922"/>
    </source>
</evidence>
<evidence type="ECO:0000256" key="4">
    <source>
        <dbReference type="ARBA" id="ARBA00022676"/>
    </source>
</evidence>
<dbReference type="Pfam" id="PF11051">
    <property type="entry name" value="Mannosyl_trans3"/>
    <property type="match status" value="1"/>
</dbReference>
<dbReference type="EMBL" id="PYFQ01000008">
    <property type="protein sequence ID" value="PSK37672.1"/>
    <property type="molecule type" value="Genomic_DNA"/>
</dbReference>
<keyword evidence="13" id="KW-1185">Reference proteome</keyword>
<comment type="pathway">
    <text evidence="2">Protein modification; protein glycosylation.</text>
</comment>
<dbReference type="VEuPathDB" id="FungiDB:C7M61_003379"/>
<dbReference type="AlphaFoldDB" id="A0A2P7YNZ0"/>
<dbReference type="GO" id="GO:0000033">
    <property type="term" value="F:alpha-1,3-mannosyltransferase activity"/>
    <property type="evidence" value="ECO:0007669"/>
    <property type="project" value="TreeGrafter"/>
</dbReference>
<dbReference type="STRING" id="418784.A0A2P7YNZ0"/>
<evidence type="ECO:0000256" key="11">
    <source>
        <dbReference type="ARBA" id="ARBA00023180"/>
    </source>
</evidence>
<dbReference type="OrthoDB" id="430354at2759"/>
<comment type="caution">
    <text evidence="12">The sequence shown here is derived from an EMBL/GenBank/DDBJ whole genome shotgun (WGS) entry which is preliminary data.</text>
</comment>
<reference evidence="12 13" key="1">
    <citation type="submission" date="2018-03" db="EMBL/GenBank/DDBJ databases">
        <title>Candida pseudohaemulonii genome assembly and annotation.</title>
        <authorList>
            <person name="Munoz J.F."/>
            <person name="Gade L.G."/>
            <person name="Chow N.A."/>
            <person name="Litvintseva A.P."/>
            <person name="Loparev V.N."/>
            <person name="Cuomo C.A."/>
        </authorList>
    </citation>
    <scope>NUCLEOTIDE SEQUENCE [LARGE SCALE GENOMIC DNA]</scope>
    <source>
        <strain evidence="12 13">B12108</strain>
    </source>
</reference>